<dbReference type="InterPro" id="IPR035902">
    <property type="entry name" value="Nuc_phospho_transferase"/>
</dbReference>
<evidence type="ECO:0000256" key="5">
    <source>
        <dbReference type="ARBA" id="ARBA00022679"/>
    </source>
</evidence>
<dbReference type="Pfam" id="PF07831">
    <property type="entry name" value="PYNP_C"/>
    <property type="match status" value="1"/>
</dbReference>
<dbReference type="SMART" id="SM00941">
    <property type="entry name" value="PYNP_C"/>
    <property type="match status" value="1"/>
</dbReference>
<dbReference type="Proteomes" id="UP000199664">
    <property type="component" value="Unassembled WGS sequence"/>
</dbReference>
<dbReference type="Gene3D" id="3.90.1170.30">
    <property type="entry name" value="Pyrimidine nucleoside phosphorylase-like, C-terminal domain"/>
    <property type="match status" value="1"/>
</dbReference>
<dbReference type="Gene3D" id="1.20.970.10">
    <property type="entry name" value="Transferase, Pyrimidine Nucleoside Phosphorylase, Chain C"/>
    <property type="match status" value="1"/>
</dbReference>
<comment type="function">
    <text evidence="7">The enzymes which catalyze the reversible phosphorolysis of pyrimidine nucleosides are involved in the degradation of these compounds and in their utilization as carbon and energy sources, or in the rescue of pyrimidine bases for nucleotide synthesis.</text>
</comment>
<keyword evidence="4 7" id="KW-0328">Glycosyltransferase</keyword>
<dbReference type="NCBIfam" id="TIGR02644">
    <property type="entry name" value="Y_phosphoryl"/>
    <property type="match status" value="1"/>
</dbReference>
<evidence type="ECO:0000256" key="1">
    <source>
        <dbReference type="ARBA" id="ARBA00006915"/>
    </source>
</evidence>
<comment type="subunit">
    <text evidence="2 7">Homodimer.</text>
</comment>
<dbReference type="UniPathway" id="UPA00578">
    <property type="reaction ID" value="UER00638"/>
</dbReference>
<comment type="catalytic activity">
    <reaction evidence="6 7">
        <text>thymidine + phosphate = 2-deoxy-alpha-D-ribose 1-phosphate + thymine</text>
        <dbReference type="Rhea" id="RHEA:16037"/>
        <dbReference type="ChEBI" id="CHEBI:17748"/>
        <dbReference type="ChEBI" id="CHEBI:17821"/>
        <dbReference type="ChEBI" id="CHEBI:43474"/>
        <dbReference type="ChEBI" id="CHEBI:57259"/>
        <dbReference type="EC" id="2.4.2.4"/>
    </reaction>
</comment>
<dbReference type="InterPro" id="IPR036320">
    <property type="entry name" value="Glycosyl_Trfase_fam3_N_dom_sf"/>
</dbReference>
<sequence>MRLPQEIIAAKRDGERLSVNDIRQMIAGLTDGAVSEGQAAAFAMAIFFRDMDAEERVALTLAMRDSGTVLDWRDLPGPALDKHSTGGVGDTVSLPLAAAVAACGGYVPMISGRGLGHTGGTLDKLDAVPGYVTQPGIDLFRHVVREAGCAIIGQTADLAPADKRLYAIRDVTGTVESIPLITASILSKKLAAGLSGLAMDVKFGSGAFMRDFDKAQALAQSLSDVGNGASLPTRALLTDMSEPLASAAGNALEVAYALDHLTGRRREPRFHEVTVALSAEMLLLGRLAATREEAIAKIEDAFASGAAAERFIHMIAALGGPADLLEHPERHFPRAPIVRPVFSDRPGLVEAIDTRGVGLAVVALGGGRTRPQDEIDHAVGITELAGLGDRVGPDRPLGIIHARSEAGFDAARIRLKSAYRRGEVAVTRGPLIIPA</sequence>
<reference evidence="10" key="1">
    <citation type="submission" date="2016-10" db="EMBL/GenBank/DDBJ databases">
        <authorList>
            <person name="Varghese N."/>
            <person name="Submissions S."/>
        </authorList>
    </citation>
    <scope>NUCLEOTIDE SEQUENCE [LARGE SCALE GENOMIC DNA]</scope>
    <source>
        <strain evidence="10">LMG 26383,CCUG 61248,R- 45681</strain>
    </source>
</reference>
<dbReference type="RefSeq" id="WP_091835543.1">
    <property type="nucleotide sequence ID" value="NZ_FOAN01000004.1"/>
</dbReference>
<gene>
    <name evidence="7" type="primary">deoA</name>
    <name evidence="9" type="ORF">SAMN04515666_104396</name>
</gene>
<dbReference type="HAMAP" id="MF_01628">
    <property type="entry name" value="Thymid_phosp"/>
    <property type="match status" value="1"/>
</dbReference>
<dbReference type="SUPFAM" id="SSF54680">
    <property type="entry name" value="Pyrimidine nucleoside phosphorylase C-terminal domain"/>
    <property type="match status" value="1"/>
</dbReference>
<dbReference type="OrthoDB" id="9763887at2"/>
<dbReference type="PROSITE" id="PS00647">
    <property type="entry name" value="THYMID_PHOSPHORYLASE"/>
    <property type="match status" value="1"/>
</dbReference>
<dbReference type="GO" id="GO:0004645">
    <property type="term" value="F:1,4-alpha-oligoglucan phosphorylase activity"/>
    <property type="evidence" value="ECO:0007669"/>
    <property type="project" value="InterPro"/>
</dbReference>
<accession>A0A1H7RHD3</accession>
<dbReference type="PANTHER" id="PTHR10515:SF0">
    <property type="entry name" value="THYMIDINE PHOSPHORYLASE"/>
    <property type="match status" value="1"/>
</dbReference>
<dbReference type="InterPro" id="IPR017872">
    <property type="entry name" value="Pyrmidine_PPase_CS"/>
</dbReference>
<dbReference type="GO" id="GO:0009032">
    <property type="term" value="F:thymidine phosphorylase activity"/>
    <property type="evidence" value="ECO:0007669"/>
    <property type="project" value="UniProtKB-UniRule"/>
</dbReference>
<evidence type="ECO:0000256" key="2">
    <source>
        <dbReference type="ARBA" id="ARBA00011738"/>
    </source>
</evidence>
<proteinExistence type="inferred from homology"/>
<dbReference type="NCBIfam" id="NF004490">
    <property type="entry name" value="PRK05820.1"/>
    <property type="match status" value="1"/>
</dbReference>
<dbReference type="EC" id="2.4.2.4" evidence="3 7"/>
<evidence type="ECO:0000256" key="4">
    <source>
        <dbReference type="ARBA" id="ARBA00022676"/>
    </source>
</evidence>
<dbReference type="Pfam" id="PF00591">
    <property type="entry name" value="Glycos_transf_3"/>
    <property type="match status" value="1"/>
</dbReference>
<evidence type="ECO:0000256" key="6">
    <source>
        <dbReference type="ARBA" id="ARBA00048550"/>
    </source>
</evidence>
<dbReference type="PIRSF" id="PIRSF000478">
    <property type="entry name" value="TP_PyNP"/>
    <property type="match status" value="1"/>
</dbReference>
<evidence type="ECO:0000256" key="7">
    <source>
        <dbReference type="HAMAP-Rule" id="MF_01628"/>
    </source>
</evidence>
<evidence type="ECO:0000256" key="3">
    <source>
        <dbReference type="ARBA" id="ARBA00011892"/>
    </source>
</evidence>
<keyword evidence="5 7" id="KW-0808">Transferase</keyword>
<dbReference type="SUPFAM" id="SSF47648">
    <property type="entry name" value="Nucleoside phosphorylase/phosphoribosyltransferase N-terminal domain"/>
    <property type="match status" value="1"/>
</dbReference>
<dbReference type="AlphaFoldDB" id="A0A1H7RHD3"/>
<dbReference type="InterPro" id="IPR017459">
    <property type="entry name" value="Glycosyl_Trfase_fam3_N_dom"/>
</dbReference>
<comment type="pathway">
    <text evidence="7">Pyrimidine metabolism; dTMP biosynthesis via salvage pathway; dTMP from thymine: step 1/2.</text>
</comment>
<evidence type="ECO:0000313" key="9">
    <source>
        <dbReference type="EMBL" id="SEL59539.1"/>
    </source>
</evidence>
<dbReference type="GO" id="GO:0046104">
    <property type="term" value="P:thymidine metabolic process"/>
    <property type="evidence" value="ECO:0007669"/>
    <property type="project" value="UniProtKB-UniRule"/>
</dbReference>
<dbReference type="InterPro" id="IPR036566">
    <property type="entry name" value="PYNP-like_C_sf"/>
</dbReference>
<dbReference type="PANTHER" id="PTHR10515">
    <property type="entry name" value="THYMIDINE PHOSPHORYLASE"/>
    <property type="match status" value="1"/>
</dbReference>
<comment type="similarity">
    <text evidence="1 7">Belongs to the thymidine/pyrimidine-nucleoside phosphorylase family.</text>
</comment>
<dbReference type="NCBIfam" id="TIGR02643">
    <property type="entry name" value="T_phosphoryl"/>
    <property type="match status" value="1"/>
</dbReference>
<evidence type="ECO:0000313" key="10">
    <source>
        <dbReference type="Proteomes" id="UP000199664"/>
    </source>
</evidence>
<keyword evidence="10" id="KW-1185">Reference proteome</keyword>
<dbReference type="InterPro" id="IPR013102">
    <property type="entry name" value="PYNP_C"/>
</dbReference>
<evidence type="ECO:0000259" key="8">
    <source>
        <dbReference type="SMART" id="SM00941"/>
    </source>
</evidence>
<dbReference type="SUPFAM" id="SSF52418">
    <property type="entry name" value="Nucleoside phosphorylase/phosphoribosyltransferase catalytic domain"/>
    <property type="match status" value="1"/>
</dbReference>
<dbReference type="GO" id="GO:0006206">
    <property type="term" value="P:pyrimidine nucleobase metabolic process"/>
    <property type="evidence" value="ECO:0007669"/>
    <property type="project" value="InterPro"/>
</dbReference>
<protein>
    <recommendedName>
        <fullName evidence="3 7">Thymidine phosphorylase</fullName>
        <ecNumber evidence="3 7">2.4.2.4</ecNumber>
    </recommendedName>
    <alternativeName>
        <fullName evidence="7">TdRPase</fullName>
    </alternativeName>
</protein>
<dbReference type="InterPro" id="IPR013465">
    <property type="entry name" value="Thymidine_Pase"/>
</dbReference>
<dbReference type="InterPro" id="IPR018090">
    <property type="entry name" value="Pyrmidine_PPas_bac/euk"/>
</dbReference>
<dbReference type="STRING" id="1036779.SAMN04515666_104396"/>
<dbReference type="Gene3D" id="3.40.1030.10">
    <property type="entry name" value="Nucleoside phosphorylase/phosphoribosyltransferase catalytic domain"/>
    <property type="match status" value="1"/>
</dbReference>
<dbReference type="InterPro" id="IPR000053">
    <property type="entry name" value="Thymidine/pyrmidine_PPase"/>
</dbReference>
<dbReference type="GO" id="GO:0005829">
    <property type="term" value="C:cytosol"/>
    <property type="evidence" value="ECO:0007669"/>
    <property type="project" value="TreeGrafter"/>
</dbReference>
<dbReference type="Pfam" id="PF02885">
    <property type="entry name" value="Glycos_trans_3N"/>
    <property type="match status" value="1"/>
</dbReference>
<dbReference type="InterPro" id="IPR000312">
    <property type="entry name" value="Glycosyl_Trfase_fam3"/>
</dbReference>
<feature type="domain" description="Pyrimidine nucleoside phosphorylase C-terminal" evidence="8">
    <location>
        <begin position="348"/>
        <end position="422"/>
    </location>
</feature>
<name>A0A1H7RHD3_9HYPH</name>
<dbReference type="FunFam" id="3.40.1030.10:FF:000003">
    <property type="entry name" value="Pyrimidine-nucleoside phosphorylase"/>
    <property type="match status" value="1"/>
</dbReference>
<organism evidence="9 10">
    <name type="scientific">Bosea lupini</name>
    <dbReference type="NCBI Taxonomy" id="1036779"/>
    <lineage>
        <taxon>Bacteria</taxon>
        <taxon>Pseudomonadati</taxon>
        <taxon>Pseudomonadota</taxon>
        <taxon>Alphaproteobacteria</taxon>
        <taxon>Hyphomicrobiales</taxon>
        <taxon>Boseaceae</taxon>
        <taxon>Bosea</taxon>
    </lineage>
</organism>
<dbReference type="EMBL" id="FOAN01000004">
    <property type="protein sequence ID" value="SEL59539.1"/>
    <property type="molecule type" value="Genomic_DNA"/>
</dbReference>